<keyword evidence="4 5" id="KW-0732">Signal</keyword>
<feature type="chain" id="PRO_5044354002" description="Maltodextrin-binding protein" evidence="5">
    <location>
        <begin position="24"/>
        <end position="429"/>
    </location>
</feature>
<evidence type="ECO:0000256" key="2">
    <source>
        <dbReference type="ARBA" id="ARBA00022448"/>
    </source>
</evidence>
<dbReference type="PATRIC" id="fig|136160.3.peg.1300"/>
<reference evidence="7" key="1">
    <citation type="submission" date="2015-08" db="EMBL/GenBank/DDBJ databases">
        <title>Complete DNA Sequence of Pseudomonas syringae pv. actinidiae, the Causal Agent of Kiwifruit Canker Disease.</title>
        <authorList>
            <person name="Rikkerink E.H.A."/>
            <person name="Fineran P.C."/>
        </authorList>
    </citation>
    <scope>NUCLEOTIDE SEQUENCE</scope>
    <source>
        <strain evidence="7">DSM 13666</strain>
    </source>
</reference>
<keyword evidence="3 5" id="KW-0762">Sugar transport</keyword>
<accession>A0A0M0KHH2</accession>
<dbReference type="PANTHER" id="PTHR30061:SF50">
    <property type="entry name" value="MALTOSE_MALTODEXTRIN-BINDING PERIPLASMIC PROTEIN"/>
    <property type="match status" value="1"/>
</dbReference>
<keyword evidence="5" id="KW-1003">Cell membrane</keyword>
<evidence type="ECO:0000256" key="4">
    <source>
        <dbReference type="ARBA" id="ARBA00022729"/>
    </source>
</evidence>
<dbReference type="SUPFAM" id="SSF53850">
    <property type="entry name" value="Periplasmic binding protein-like II"/>
    <property type="match status" value="1"/>
</dbReference>
<feature type="region of interest" description="Disordered" evidence="6">
    <location>
        <begin position="27"/>
        <end position="57"/>
    </location>
</feature>
<evidence type="ECO:0000256" key="6">
    <source>
        <dbReference type="SAM" id="MobiDB-lite"/>
    </source>
</evidence>
<dbReference type="InterPro" id="IPR006059">
    <property type="entry name" value="SBP"/>
</dbReference>
<dbReference type="EMBL" id="LILD01000001">
    <property type="protein sequence ID" value="KOO38305.1"/>
    <property type="molecule type" value="Genomic_DNA"/>
</dbReference>
<dbReference type="Gene3D" id="3.40.190.10">
    <property type="entry name" value="Periplasmic binding protein-like II"/>
    <property type="match status" value="2"/>
</dbReference>
<keyword evidence="5" id="KW-0449">Lipoprotein</keyword>
<dbReference type="Pfam" id="PF13416">
    <property type="entry name" value="SBP_bac_8"/>
    <property type="match status" value="1"/>
</dbReference>
<evidence type="ECO:0000256" key="3">
    <source>
        <dbReference type="ARBA" id="ARBA00022597"/>
    </source>
</evidence>
<dbReference type="GO" id="GO:0015144">
    <property type="term" value="F:carbohydrate transmembrane transporter activity"/>
    <property type="evidence" value="ECO:0007669"/>
    <property type="project" value="InterPro"/>
</dbReference>
<feature type="signal peptide" evidence="5">
    <location>
        <begin position="1"/>
        <end position="23"/>
    </location>
</feature>
<name>A0A0M0KHH2_ALKHA</name>
<dbReference type="GO" id="GO:0055052">
    <property type="term" value="C:ATP-binding cassette (ABC) transporter complex, substrate-binding subunit-containing"/>
    <property type="evidence" value="ECO:0007669"/>
    <property type="project" value="TreeGrafter"/>
</dbReference>
<dbReference type="GO" id="GO:0015768">
    <property type="term" value="P:maltose transport"/>
    <property type="evidence" value="ECO:0007669"/>
    <property type="project" value="TreeGrafter"/>
</dbReference>
<proteinExistence type="inferred from homology"/>
<dbReference type="RefSeq" id="WP_053430646.1">
    <property type="nucleotide sequence ID" value="NZ_CP040441.1"/>
</dbReference>
<organism evidence="7">
    <name type="scientific">Halalkalibacterium halodurans</name>
    <name type="common">Bacillus halodurans</name>
    <dbReference type="NCBI Taxonomy" id="86665"/>
    <lineage>
        <taxon>Bacteria</taxon>
        <taxon>Bacillati</taxon>
        <taxon>Bacillota</taxon>
        <taxon>Bacilli</taxon>
        <taxon>Bacillales</taxon>
        <taxon>Bacillaceae</taxon>
        <taxon>Halalkalibacterium (ex Joshi et al. 2022)</taxon>
    </lineage>
</organism>
<dbReference type="GO" id="GO:1901982">
    <property type="term" value="F:maltose binding"/>
    <property type="evidence" value="ECO:0007669"/>
    <property type="project" value="TreeGrafter"/>
</dbReference>
<sequence length="429" mass="46566">MKRTKSFLWLTVLVLALSALLAACGPDRDEGNGSASESGASAGEDGGEGTAPEKPDTLTMWVNDEDAQLSAYEQIVEKYEEETGIAVEITPFSMLDQLDALSLDAAAGGGPDLFFQPNDRMGDIYLQGLAAELELTPEQLEGYPEGAIDALNYEGAQLGIPAVIETYTLFYNTELVPEAPETFEEMEQIAAELTNASADEYGFLMEATNFYYLYPFLEAHGGYVFEQDAEGVYDSASIGLANEGAIEGASLIQSWFEEGYLPVGINGDIMSGYFRDGQVGAVITGPWSIPEFSEALGDNLAVAPLPKINGKNPASFSGVKGWLVNEYSANQYWATDLALFITNPENSLTYFEVAGELPARTDVEIDDELRQPILEQSEYAVPMPNIPAMSSVWEPMEDAFEFISQGEDPAEVLEEAVQQIADKITLQES</sequence>
<comment type="subcellular location">
    <subcellularLocation>
        <location evidence="5">Cell membrane</location>
        <topology evidence="5">Lipid-anchor</topology>
    </subcellularLocation>
</comment>
<feature type="compositionally biased region" description="Low complexity" evidence="6">
    <location>
        <begin position="32"/>
        <end position="43"/>
    </location>
</feature>
<dbReference type="InterPro" id="IPR006060">
    <property type="entry name" value="Maltose/Cyclodextrin-bd"/>
</dbReference>
<evidence type="ECO:0000313" key="7">
    <source>
        <dbReference type="EMBL" id="KOO38305.1"/>
    </source>
</evidence>
<keyword evidence="2 5" id="KW-0813">Transport</keyword>
<protein>
    <recommendedName>
        <fullName evidence="5">Maltodextrin-binding protein</fullName>
    </recommendedName>
</protein>
<gene>
    <name evidence="7" type="ORF">AMD02_05095</name>
</gene>
<dbReference type="PRINTS" id="PR00181">
    <property type="entry name" value="MALTOSEBP"/>
</dbReference>
<dbReference type="GeneID" id="87598452"/>
<keyword evidence="5" id="KW-0472">Membrane</keyword>
<evidence type="ECO:0000256" key="1">
    <source>
        <dbReference type="ARBA" id="ARBA00008520"/>
    </source>
</evidence>
<dbReference type="PANTHER" id="PTHR30061">
    <property type="entry name" value="MALTOSE-BINDING PERIPLASMIC PROTEIN"/>
    <property type="match status" value="1"/>
</dbReference>
<evidence type="ECO:0000256" key="5">
    <source>
        <dbReference type="RuleBase" id="RU365005"/>
    </source>
</evidence>
<comment type="similarity">
    <text evidence="1 5">Belongs to the bacterial solute-binding protein 1 family.</text>
</comment>
<dbReference type="PROSITE" id="PS51257">
    <property type="entry name" value="PROKAR_LIPOPROTEIN"/>
    <property type="match status" value="1"/>
</dbReference>
<comment type="caution">
    <text evidence="7">The sequence shown here is derived from an EMBL/GenBank/DDBJ whole genome shotgun (WGS) entry which is preliminary data.</text>
</comment>
<dbReference type="AlphaFoldDB" id="A0A0M0KHH2"/>
<dbReference type="GO" id="GO:0042956">
    <property type="term" value="P:maltodextrin transmembrane transport"/>
    <property type="evidence" value="ECO:0007669"/>
    <property type="project" value="TreeGrafter"/>
</dbReference>